<keyword evidence="2" id="KW-1185">Reference proteome</keyword>
<gene>
    <name evidence="1" type="primary">Acey_s0023.g810</name>
    <name evidence="1" type="ORF">Y032_0023g810</name>
</gene>
<evidence type="ECO:0000313" key="2">
    <source>
        <dbReference type="Proteomes" id="UP000024635"/>
    </source>
</evidence>
<sequence>MNTRVTQYAEYEYDNRAAPNYRFINFIDFFHFRSETGKDVSPRVLQCAEHEYDNHFQRGYRFIDFIDFFTYARGRVRTCQVWFSTCLTRI</sequence>
<organism evidence="1 2">
    <name type="scientific">Ancylostoma ceylanicum</name>
    <dbReference type="NCBI Taxonomy" id="53326"/>
    <lineage>
        <taxon>Eukaryota</taxon>
        <taxon>Metazoa</taxon>
        <taxon>Ecdysozoa</taxon>
        <taxon>Nematoda</taxon>
        <taxon>Chromadorea</taxon>
        <taxon>Rhabditida</taxon>
        <taxon>Rhabditina</taxon>
        <taxon>Rhabditomorpha</taxon>
        <taxon>Strongyloidea</taxon>
        <taxon>Ancylostomatidae</taxon>
        <taxon>Ancylostomatinae</taxon>
        <taxon>Ancylostoma</taxon>
    </lineage>
</organism>
<name>A0A016UZT7_9BILA</name>
<evidence type="ECO:0000313" key="1">
    <source>
        <dbReference type="EMBL" id="EYC19973.1"/>
    </source>
</evidence>
<reference evidence="2" key="1">
    <citation type="journal article" date="2015" name="Nat. Genet.">
        <title>The genome and transcriptome of the zoonotic hookworm Ancylostoma ceylanicum identify infection-specific gene families.</title>
        <authorList>
            <person name="Schwarz E.M."/>
            <person name="Hu Y."/>
            <person name="Antoshechkin I."/>
            <person name="Miller M.M."/>
            <person name="Sternberg P.W."/>
            <person name="Aroian R.V."/>
        </authorList>
    </citation>
    <scope>NUCLEOTIDE SEQUENCE</scope>
    <source>
        <strain evidence="2">HY135</strain>
    </source>
</reference>
<comment type="caution">
    <text evidence="1">The sequence shown here is derived from an EMBL/GenBank/DDBJ whole genome shotgun (WGS) entry which is preliminary data.</text>
</comment>
<accession>A0A016UZT7</accession>
<protein>
    <submittedName>
        <fullName evidence="1">Uncharacterized protein</fullName>
    </submittedName>
</protein>
<dbReference type="Proteomes" id="UP000024635">
    <property type="component" value="Unassembled WGS sequence"/>
</dbReference>
<dbReference type="EMBL" id="JARK01001359">
    <property type="protein sequence ID" value="EYC19973.1"/>
    <property type="molecule type" value="Genomic_DNA"/>
</dbReference>
<proteinExistence type="predicted"/>
<dbReference type="AlphaFoldDB" id="A0A016UZT7"/>